<keyword evidence="6" id="KW-0539">Nucleus</keyword>
<dbReference type="Pfam" id="PF08423">
    <property type="entry name" value="Rad51"/>
    <property type="match status" value="2"/>
</dbReference>
<dbReference type="InterPro" id="IPR003593">
    <property type="entry name" value="AAA+_ATPase"/>
</dbReference>
<dbReference type="GO" id="GO:0008821">
    <property type="term" value="F:crossover junction DNA endonuclease activity"/>
    <property type="evidence" value="ECO:0007669"/>
    <property type="project" value="TreeGrafter"/>
</dbReference>
<proteinExistence type="predicted"/>
<dbReference type="PROSITE" id="PS50162">
    <property type="entry name" value="RECA_2"/>
    <property type="match status" value="1"/>
</dbReference>
<dbReference type="InterPro" id="IPR027417">
    <property type="entry name" value="P-loop_NTPase"/>
</dbReference>
<dbReference type="SMART" id="SM00382">
    <property type="entry name" value="AAA"/>
    <property type="match status" value="1"/>
</dbReference>
<organism evidence="10 11">
    <name type="scientific">Macrostomum lignano</name>
    <dbReference type="NCBI Taxonomy" id="282301"/>
    <lineage>
        <taxon>Eukaryota</taxon>
        <taxon>Metazoa</taxon>
        <taxon>Spiralia</taxon>
        <taxon>Lophotrochozoa</taxon>
        <taxon>Platyhelminthes</taxon>
        <taxon>Rhabditophora</taxon>
        <taxon>Macrostomorpha</taxon>
        <taxon>Macrostomida</taxon>
        <taxon>Macrostomidae</taxon>
        <taxon>Macrostomum</taxon>
    </lineage>
</organism>
<dbReference type="Gene3D" id="3.40.50.300">
    <property type="entry name" value="P-loop containing nucleotide triphosphate hydrolases"/>
    <property type="match status" value="1"/>
</dbReference>
<protein>
    <recommendedName>
        <fullName evidence="7">DNA repair protein RAD51 homolog 3</fullName>
    </recommendedName>
</protein>
<sequence>EEEDIRSLPLPSELKSRLLGAGLCLVRHCLLTPPAELAARLGQPLDQCRRMQLTVRDALARCTNDGGGGCGGFRLPDTAETLLLDVARSRAVPSMSASVDRLLQGGLSLCQLTELAGSAGSGKTQLCMQLCASVQLPAALGGLQGGAVYLDTEGSFSPRRQAQIASGLLLHCRRLADRMRQRRLPPGDDDDGNGVEGGGDGGDGPLTKEHLKALNEVSSLTVEQVMSNIYYFRCLSHVQLCAFAHESLERFLVGHPHVRLIVLDSIASPFRYEFDNAGQRNRQLAELAALLTRLAVSCRLAVLCTNQMTTRFGLTDAADSRVEPALGPSWCHVCNIRLVIERLEGGGGGGGCEDQRRRMRVLKHPAVRAGSSAVFQVCAVGVRDAFQDDVS</sequence>
<evidence type="ECO:0000256" key="4">
    <source>
        <dbReference type="ARBA" id="ARBA00022840"/>
    </source>
</evidence>
<accession>A0A1I8IQX6</accession>
<dbReference type="GO" id="GO:0000400">
    <property type="term" value="F:four-way junction DNA binding"/>
    <property type="evidence" value="ECO:0007669"/>
    <property type="project" value="TreeGrafter"/>
</dbReference>
<dbReference type="CDD" id="cd19492">
    <property type="entry name" value="Rad51C"/>
    <property type="match status" value="1"/>
</dbReference>
<evidence type="ECO:0000256" key="2">
    <source>
        <dbReference type="ARBA" id="ARBA00022741"/>
    </source>
</evidence>
<dbReference type="GO" id="GO:0007131">
    <property type="term" value="P:reciprocal meiotic recombination"/>
    <property type="evidence" value="ECO:0007669"/>
    <property type="project" value="TreeGrafter"/>
</dbReference>
<dbReference type="GO" id="GO:0000707">
    <property type="term" value="P:meiotic DNA recombinase assembly"/>
    <property type="evidence" value="ECO:0007669"/>
    <property type="project" value="TreeGrafter"/>
</dbReference>
<evidence type="ECO:0000313" key="11">
    <source>
        <dbReference type="WBParaSite" id="maker-uti_cns_0015350-snap-gene-0.2-mRNA-1"/>
    </source>
</evidence>
<evidence type="ECO:0000256" key="8">
    <source>
        <dbReference type="SAM" id="MobiDB-lite"/>
    </source>
</evidence>
<evidence type="ECO:0000256" key="1">
    <source>
        <dbReference type="ARBA" id="ARBA00004123"/>
    </source>
</evidence>
<dbReference type="InterPro" id="IPR016467">
    <property type="entry name" value="DNA_recomb/repair_RecA-like"/>
</dbReference>
<reference evidence="11" key="1">
    <citation type="submission" date="2016-11" db="UniProtKB">
        <authorList>
            <consortium name="WormBaseParasite"/>
        </authorList>
    </citation>
    <scope>IDENTIFICATION</scope>
</reference>
<feature type="region of interest" description="Disordered" evidence="8">
    <location>
        <begin position="180"/>
        <end position="208"/>
    </location>
</feature>
<dbReference type="GO" id="GO:0033063">
    <property type="term" value="C:Rad51B-Rad51C-Rad51D-XRCC2 complex"/>
    <property type="evidence" value="ECO:0007669"/>
    <property type="project" value="TreeGrafter"/>
</dbReference>
<dbReference type="InterPro" id="IPR013632">
    <property type="entry name" value="Rad51_C"/>
</dbReference>
<evidence type="ECO:0000259" key="9">
    <source>
        <dbReference type="PROSITE" id="PS50162"/>
    </source>
</evidence>
<dbReference type="PIRSF" id="PIRSF005856">
    <property type="entry name" value="Rad51"/>
    <property type="match status" value="1"/>
</dbReference>
<dbReference type="SUPFAM" id="SSF52540">
    <property type="entry name" value="P-loop containing nucleoside triphosphate hydrolases"/>
    <property type="match status" value="1"/>
</dbReference>
<dbReference type="AlphaFoldDB" id="A0A1I8IQX6"/>
<dbReference type="PANTHER" id="PTHR46239">
    <property type="entry name" value="DNA REPAIR PROTEIN RAD51 HOMOLOG 3 RAD51C"/>
    <property type="match status" value="1"/>
</dbReference>
<dbReference type="InterPro" id="IPR052093">
    <property type="entry name" value="HR_Repair_Mediator"/>
</dbReference>
<evidence type="ECO:0000256" key="7">
    <source>
        <dbReference type="ARBA" id="ARBA00040674"/>
    </source>
</evidence>
<dbReference type="GO" id="GO:0140664">
    <property type="term" value="F:ATP-dependent DNA damage sensor activity"/>
    <property type="evidence" value="ECO:0007669"/>
    <property type="project" value="InterPro"/>
</dbReference>
<dbReference type="WBParaSite" id="maker-uti_cns_0015350-snap-gene-0.2-mRNA-1">
    <property type="protein sequence ID" value="maker-uti_cns_0015350-snap-gene-0.2-mRNA-1"/>
    <property type="gene ID" value="maker-uti_cns_0015350-snap-gene-0.2"/>
</dbReference>
<dbReference type="GO" id="GO:0005524">
    <property type="term" value="F:ATP binding"/>
    <property type="evidence" value="ECO:0007669"/>
    <property type="project" value="UniProtKB-KW"/>
</dbReference>
<dbReference type="InterPro" id="IPR020588">
    <property type="entry name" value="RecA_ATP-bd"/>
</dbReference>
<feature type="domain" description="RecA family profile 1" evidence="9">
    <location>
        <begin position="88"/>
        <end position="308"/>
    </location>
</feature>
<keyword evidence="10" id="KW-1185">Reference proteome</keyword>
<evidence type="ECO:0000256" key="6">
    <source>
        <dbReference type="ARBA" id="ARBA00023242"/>
    </source>
</evidence>
<evidence type="ECO:0000256" key="3">
    <source>
        <dbReference type="ARBA" id="ARBA00022763"/>
    </source>
</evidence>
<feature type="compositionally biased region" description="Gly residues" evidence="8">
    <location>
        <begin position="194"/>
        <end position="204"/>
    </location>
</feature>
<keyword evidence="2" id="KW-0547">Nucleotide-binding</keyword>
<name>A0A1I8IQX6_9PLAT</name>
<keyword evidence="3" id="KW-0227">DNA damage</keyword>
<evidence type="ECO:0000313" key="10">
    <source>
        <dbReference type="Proteomes" id="UP000095280"/>
    </source>
</evidence>
<comment type="subcellular location">
    <subcellularLocation>
        <location evidence="1">Nucleus</location>
    </subcellularLocation>
</comment>
<keyword evidence="4" id="KW-0067">ATP-binding</keyword>
<dbReference type="GO" id="GO:0033065">
    <property type="term" value="C:Rad51C-XRCC3 complex"/>
    <property type="evidence" value="ECO:0007669"/>
    <property type="project" value="TreeGrafter"/>
</dbReference>
<dbReference type="PANTHER" id="PTHR46239:SF1">
    <property type="entry name" value="DNA REPAIR PROTEIN RAD51 HOMOLOG 3"/>
    <property type="match status" value="1"/>
</dbReference>
<evidence type="ECO:0000256" key="5">
    <source>
        <dbReference type="ARBA" id="ARBA00023204"/>
    </source>
</evidence>
<dbReference type="GO" id="GO:0005657">
    <property type="term" value="C:replication fork"/>
    <property type="evidence" value="ECO:0007669"/>
    <property type="project" value="TreeGrafter"/>
</dbReference>
<keyword evidence="5" id="KW-0234">DNA repair</keyword>
<dbReference type="Proteomes" id="UP000095280">
    <property type="component" value="Unplaced"/>
</dbReference>